<protein>
    <submittedName>
        <fullName evidence="1">Uncharacterized protein</fullName>
    </submittedName>
</protein>
<evidence type="ECO:0000313" key="2">
    <source>
        <dbReference type="Proteomes" id="UP001057452"/>
    </source>
</evidence>
<dbReference type="EMBL" id="CM043795">
    <property type="protein sequence ID" value="KAI4818340.1"/>
    <property type="molecule type" value="Genomic_DNA"/>
</dbReference>
<sequence length="78" mass="8382">VPSSSVNIRVPSSSVNIRVPSSSVNIIFLAEQQDVKRPEVISGCPDLSEPLTRRQHNDDVTDSTAGHPGAPCSGFIRR</sequence>
<name>A0ACB9WWP4_CHAAC</name>
<accession>A0ACB9WWP4</accession>
<feature type="non-terminal residue" evidence="1">
    <location>
        <position position="1"/>
    </location>
</feature>
<comment type="caution">
    <text evidence="1">The sequence shown here is derived from an EMBL/GenBank/DDBJ whole genome shotgun (WGS) entry which is preliminary data.</text>
</comment>
<reference evidence="1" key="1">
    <citation type="submission" date="2022-05" db="EMBL/GenBank/DDBJ databases">
        <title>Chromosome-level genome of Chaenocephalus aceratus.</title>
        <authorList>
            <person name="Park H."/>
        </authorList>
    </citation>
    <scope>NUCLEOTIDE SEQUENCE</scope>
    <source>
        <strain evidence="1">KU_202001</strain>
    </source>
</reference>
<gene>
    <name evidence="1" type="ORF">KUCAC02_011684</name>
</gene>
<proteinExistence type="predicted"/>
<feature type="non-terminal residue" evidence="1">
    <location>
        <position position="78"/>
    </location>
</feature>
<dbReference type="Proteomes" id="UP001057452">
    <property type="component" value="Chromosome 11"/>
</dbReference>
<evidence type="ECO:0000313" key="1">
    <source>
        <dbReference type="EMBL" id="KAI4818340.1"/>
    </source>
</evidence>
<organism evidence="1 2">
    <name type="scientific">Chaenocephalus aceratus</name>
    <name type="common">Blackfin icefish</name>
    <name type="synonym">Chaenichthys aceratus</name>
    <dbReference type="NCBI Taxonomy" id="36190"/>
    <lineage>
        <taxon>Eukaryota</taxon>
        <taxon>Metazoa</taxon>
        <taxon>Chordata</taxon>
        <taxon>Craniata</taxon>
        <taxon>Vertebrata</taxon>
        <taxon>Euteleostomi</taxon>
        <taxon>Actinopterygii</taxon>
        <taxon>Neopterygii</taxon>
        <taxon>Teleostei</taxon>
        <taxon>Neoteleostei</taxon>
        <taxon>Acanthomorphata</taxon>
        <taxon>Eupercaria</taxon>
        <taxon>Perciformes</taxon>
        <taxon>Notothenioidei</taxon>
        <taxon>Channichthyidae</taxon>
        <taxon>Chaenocephalus</taxon>
    </lineage>
</organism>
<keyword evidence="2" id="KW-1185">Reference proteome</keyword>